<name>A0A4R6QMV7_9BURK</name>
<dbReference type="CDD" id="cd00038">
    <property type="entry name" value="CAP_ED"/>
    <property type="match status" value="1"/>
</dbReference>
<dbReference type="InterPro" id="IPR050397">
    <property type="entry name" value="Env_Response_Regulators"/>
</dbReference>
<keyword evidence="1" id="KW-0805">Transcription regulation</keyword>
<keyword evidence="7" id="KW-1185">Reference proteome</keyword>
<dbReference type="InParanoid" id="A0A4R6QMV7"/>
<dbReference type="EMBL" id="SNXS01000003">
    <property type="protein sequence ID" value="TDP71222.1"/>
    <property type="molecule type" value="Genomic_DNA"/>
</dbReference>
<dbReference type="GO" id="GO:0003700">
    <property type="term" value="F:DNA-binding transcription factor activity"/>
    <property type="evidence" value="ECO:0007669"/>
    <property type="project" value="TreeGrafter"/>
</dbReference>
<dbReference type="InterPro" id="IPR036390">
    <property type="entry name" value="WH_DNA-bd_sf"/>
</dbReference>
<dbReference type="Proteomes" id="UP000295361">
    <property type="component" value="Unassembled WGS sequence"/>
</dbReference>
<comment type="caution">
    <text evidence="6">The sequence shown here is derived from an EMBL/GenBank/DDBJ whole genome shotgun (WGS) entry which is preliminary data.</text>
</comment>
<dbReference type="GO" id="GO:0003677">
    <property type="term" value="F:DNA binding"/>
    <property type="evidence" value="ECO:0007669"/>
    <property type="project" value="UniProtKB-KW"/>
</dbReference>
<organism evidence="6 7">
    <name type="scientific">Roseateles toxinivorans</name>
    <dbReference type="NCBI Taxonomy" id="270368"/>
    <lineage>
        <taxon>Bacteria</taxon>
        <taxon>Pseudomonadati</taxon>
        <taxon>Pseudomonadota</taxon>
        <taxon>Betaproteobacteria</taxon>
        <taxon>Burkholderiales</taxon>
        <taxon>Sphaerotilaceae</taxon>
        <taxon>Roseateles</taxon>
    </lineage>
</organism>
<dbReference type="InterPro" id="IPR036388">
    <property type="entry name" value="WH-like_DNA-bd_sf"/>
</dbReference>
<dbReference type="OrthoDB" id="9777588at2"/>
<dbReference type="InterPro" id="IPR014710">
    <property type="entry name" value="RmlC-like_jellyroll"/>
</dbReference>
<dbReference type="Pfam" id="PF00027">
    <property type="entry name" value="cNMP_binding"/>
    <property type="match status" value="1"/>
</dbReference>
<dbReference type="InterPro" id="IPR012318">
    <property type="entry name" value="HTH_CRP"/>
</dbReference>
<evidence type="ECO:0000259" key="4">
    <source>
        <dbReference type="PROSITE" id="PS50042"/>
    </source>
</evidence>
<keyword evidence="2" id="KW-0238">DNA-binding</keyword>
<evidence type="ECO:0000259" key="5">
    <source>
        <dbReference type="PROSITE" id="PS51063"/>
    </source>
</evidence>
<keyword evidence="3" id="KW-0804">Transcription</keyword>
<proteinExistence type="predicted"/>
<dbReference type="AlphaFoldDB" id="A0A4R6QMV7"/>
<dbReference type="SMART" id="SM00100">
    <property type="entry name" value="cNMP"/>
    <property type="match status" value="1"/>
</dbReference>
<dbReference type="SUPFAM" id="SSF46785">
    <property type="entry name" value="Winged helix' DNA-binding domain"/>
    <property type="match status" value="1"/>
</dbReference>
<sequence>MFVSKHPASFDLPRYLSLQPLFSGLGEADLQRIAADGCALLRLVRGEPLPQGCPQGSECFHIVVTGQLKLFALASNGGEKVMELVGPGQSVGETLMFNEQAHQVNGQALTDVLLLRIPKAAITAQISRDPAFALRLLDHASQRIQSLQRDVESYCLHSGVQRVAGFLLGRHAPPQPGAGLPHTVSLPVSKATIASRLSLTPEYFSRVLRELEDEGLIAISRRDIRILRPQSLASYTLQ</sequence>
<dbReference type="InterPro" id="IPR018490">
    <property type="entry name" value="cNMP-bd_dom_sf"/>
</dbReference>
<accession>A0A4R6QMV7</accession>
<dbReference type="Gene3D" id="1.10.10.10">
    <property type="entry name" value="Winged helix-like DNA-binding domain superfamily/Winged helix DNA-binding domain"/>
    <property type="match status" value="1"/>
</dbReference>
<gene>
    <name evidence="6" type="ORF">DES47_103202</name>
</gene>
<dbReference type="Gene3D" id="2.60.120.10">
    <property type="entry name" value="Jelly Rolls"/>
    <property type="match status" value="1"/>
</dbReference>
<dbReference type="SUPFAM" id="SSF51206">
    <property type="entry name" value="cAMP-binding domain-like"/>
    <property type="match status" value="1"/>
</dbReference>
<evidence type="ECO:0000313" key="7">
    <source>
        <dbReference type="Proteomes" id="UP000295361"/>
    </source>
</evidence>
<dbReference type="InterPro" id="IPR000595">
    <property type="entry name" value="cNMP-bd_dom"/>
</dbReference>
<protein>
    <submittedName>
        <fullName evidence="6">CRP-like cAMP-binding protein</fullName>
    </submittedName>
</protein>
<dbReference type="SMART" id="SM00419">
    <property type="entry name" value="HTH_CRP"/>
    <property type="match status" value="1"/>
</dbReference>
<dbReference type="PANTHER" id="PTHR24567">
    <property type="entry name" value="CRP FAMILY TRANSCRIPTIONAL REGULATORY PROTEIN"/>
    <property type="match status" value="1"/>
</dbReference>
<feature type="domain" description="Cyclic nucleotide-binding" evidence="4">
    <location>
        <begin position="60"/>
        <end position="143"/>
    </location>
</feature>
<reference evidence="6 7" key="1">
    <citation type="submission" date="2019-03" db="EMBL/GenBank/DDBJ databases">
        <title>Genomic Encyclopedia of Type Strains, Phase IV (KMG-IV): sequencing the most valuable type-strain genomes for metagenomic binning, comparative biology and taxonomic classification.</title>
        <authorList>
            <person name="Goeker M."/>
        </authorList>
    </citation>
    <scope>NUCLEOTIDE SEQUENCE [LARGE SCALE GENOMIC DNA]</scope>
    <source>
        <strain evidence="6 7">DSM 16998</strain>
    </source>
</reference>
<evidence type="ECO:0000313" key="6">
    <source>
        <dbReference type="EMBL" id="TDP71222.1"/>
    </source>
</evidence>
<evidence type="ECO:0000256" key="1">
    <source>
        <dbReference type="ARBA" id="ARBA00023015"/>
    </source>
</evidence>
<dbReference type="Pfam" id="PF13545">
    <property type="entry name" value="HTH_Crp_2"/>
    <property type="match status" value="1"/>
</dbReference>
<dbReference type="PROSITE" id="PS50042">
    <property type="entry name" value="CNMP_BINDING_3"/>
    <property type="match status" value="1"/>
</dbReference>
<evidence type="ECO:0000256" key="3">
    <source>
        <dbReference type="ARBA" id="ARBA00023163"/>
    </source>
</evidence>
<feature type="domain" description="HTH crp-type" evidence="5">
    <location>
        <begin position="157"/>
        <end position="230"/>
    </location>
</feature>
<dbReference type="PANTHER" id="PTHR24567:SF74">
    <property type="entry name" value="HTH-TYPE TRANSCRIPTIONAL REGULATOR ARCR"/>
    <property type="match status" value="1"/>
</dbReference>
<evidence type="ECO:0000256" key="2">
    <source>
        <dbReference type="ARBA" id="ARBA00023125"/>
    </source>
</evidence>
<dbReference type="PROSITE" id="PS51063">
    <property type="entry name" value="HTH_CRP_2"/>
    <property type="match status" value="1"/>
</dbReference>
<dbReference type="GO" id="GO:0005829">
    <property type="term" value="C:cytosol"/>
    <property type="evidence" value="ECO:0007669"/>
    <property type="project" value="TreeGrafter"/>
</dbReference>